<gene>
    <name evidence="5" type="ORF">ABB05_15620</name>
</gene>
<keyword evidence="4" id="KW-0732">Signal</keyword>
<accession>A0A177ZKM5</accession>
<comment type="caution">
    <text evidence="5">The sequence shown here is derived from an EMBL/GenBank/DDBJ whole genome shotgun (WGS) entry which is preliminary data.</text>
</comment>
<keyword evidence="3" id="KW-0813">Transport</keyword>
<dbReference type="Proteomes" id="UP000077881">
    <property type="component" value="Unassembled WGS sequence"/>
</dbReference>
<dbReference type="STRING" id="217031.ABB05_15620"/>
<keyword evidence="6" id="KW-1185">Reference proteome</keyword>
<dbReference type="PANTHER" id="PTHR43649">
    <property type="entry name" value="ARABINOSE-BINDING PROTEIN-RELATED"/>
    <property type="match status" value="1"/>
</dbReference>
<comment type="subcellular location">
    <subcellularLocation>
        <location evidence="1">Cell envelope</location>
    </subcellularLocation>
</comment>
<evidence type="ECO:0000313" key="5">
    <source>
        <dbReference type="EMBL" id="OAK68502.1"/>
    </source>
</evidence>
<dbReference type="OrthoDB" id="9768630at2"/>
<dbReference type="GO" id="GO:0030313">
    <property type="term" value="C:cell envelope"/>
    <property type="evidence" value="ECO:0007669"/>
    <property type="project" value="UniProtKB-SubCell"/>
</dbReference>
<comment type="similarity">
    <text evidence="2">Belongs to the bacterial solute-binding protein 1 family.</text>
</comment>
<reference evidence="5 6" key="1">
    <citation type="submission" date="2015-05" db="EMBL/GenBank/DDBJ databases">
        <title>Comparison of genome.</title>
        <authorList>
            <person name="Zheng Z."/>
            <person name="Sun M."/>
        </authorList>
    </citation>
    <scope>NUCLEOTIDE SEQUENCE [LARGE SCALE GENOMIC DNA]</scope>
    <source>
        <strain evidence="5 6">G25-74</strain>
    </source>
</reference>
<sequence>MLINVGEEEFSRRYQEQIAEVYPNITLKLISGSPNDSQFLQEQFARGEIPDIIPTTPTLEYIEDLDLLMPIDDMIEQSGFDLGVFREGIIDNLRAIDPLGEGNLYGLPIESTLMVMYYNKDIFDRFGESYPVEGMTWEEALELAKKLTREVDGVKYKGLALEPSYAIPYTQLAIPSTDPETGEVLFTQDPSTKRVFDWLDKLRNIPGLLDMDEDRPDGFGGNGQNIAMWISTAPWLPLLAPVEGLNFDMTSVPVWDDLPGIAPTTPAMPFNITKHSENKEAAWAIISHLATEEGQKVLSAAGSAPTYDSEEVFALFGHMDLEDGATYNVKAPFINQMGELPPYSKYGPQMTFHGDNFITTKAREFLDSDVDVVTYLRQMEEEYTTIVAEMKASE</sequence>
<proteinExistence type="inferred from homology"/>
<dbReference type="InterPro" id="IPR050490">
    <property type="entry name" value="Bact_solute-bd_prot1"/>
</dbReference>
<evidence type="ECO:0000256" key="2">
    <source>
        <dbReference type="ARBA" id="ARBA00008520"/>
    </source>
</evidence>
<dbReference type="AlphaFoldDB" id="A0A177ZKM5"/>
<name>A0A177ZKM5_9BACI</name>
<organism evidence="5 6">
    <name type="scientific">Lederbergia galactosidilytica</name>
    <dbReference type="NCBI Taxonomy" id="217031"/>
    <lineage>
        <taxon>Bacteria</taxon>
        <taxon>Bacillati</taxon>
        <taxon>Bacillota</taxon>
        <taxon>Bacilli</taxon>
        <taxon>Bacillales</taxon>
        <taxon>Bacillaceae</taxon>
        <taxon>Lederbergia</taxon>
    </lineage>
</organism>
<evidence type="ECO:0000256" key="4">
    <source>
        <dbReference type="ARBA" id="ARBA00022729"/>
    </source>
</evidence>
<dbReference type="EMBL" id="LDJR01000056">
    <property type="protein sequence ID" value="OAK68502.1"/>
    <property type="molecule type" value="Genomic_DNA"/>
</dbReference>
<dbReference type="PATRIC" id="fig|217031.6.peg.3369"/>
<dbReference type="Gene3D" id="3.40.190.10">
    <property type="entry name" value="Periplasmic binding protein-like II"/>
    <property type="match status" value="1"/>
</dbReference>
<dbReference type="SUPFAM" id="SSF53850">
    <property type="entry name" value="Periplasmic binding protein-like II"/>
    <property type="match status" value="1"/>
</dbReference>
<dbReference type="RefSeq" id="WP_064468482.1">
    <property type="nucleotide sequence ID" value="NZ_LDJR01000056.1"/>
</dbReference>
<dbReference type="Pfam" id="PF13416">
    <property type="entry name" value="SBP_bac_8"/>
    <property type="match status" value="1"/>
</dbReference>
<dbReference type="PANTHER" id="PTHR43649:SF31">
    <property type="entry name" value="SN-GLYCEROL-3-PHOSPHATE-BINDING PERIPLASMIC PROTEIN UGPB"/>
    <property type="match status" value="1"/>
</dbReference>
<dbReference type="InterPro" id="IPR006059">
    <property type="entry name" value="SBP"/>
</dbReference>
<evidence type="ECO:0000313" key="6">
    <source>
        <dbReference type="Proteomes" id="UP000077881"/>
    </source>
</evidence>
<protein>
    <submittedName>
        <fullName evidence="5">Uncharacterized protein</fullName>
    </submittedName>
</protein>
<evidence type="ECO:0000256" key="3">
    <source>
        <dbReference type="ARBA" id="ARBA00022448"/>
    </source>
</evidence>
<evidence type="ECO:0000256" key="1">
    <source>
        <dbReference type="ARBA" id="ARBA00004196"/>
    </source>
</evidence>